<comment type="caution">
    <text evidence="9">The sequence shown here is derived from an EMBL/GenBank/DDBJ whole genome shotgun (WGS) entry which is preliminary data.</text>
</comment>
<dbReference type="GO" id="GO:0016592">
    <property type="term" value="C:mediator complex"/>
    <property type="evidence" value="ECO:0007669"/>
    <property type="project" value="InterPro"/>
</dbReference>
<keyword evidence="5 8" id="KW-0804">Transcription</keyword>
<dbReference type="Proteomes" id="UP001377567">
    <property type="component" value="Unassembled WGS sequence"/>
</dbReference>
<comment type="subcellular location">
    <subcellularLocation>
        <location evidence="1 8">Nucleus</location>
    </subcellularLocation>
</comment>
<dbReference type="GO" id="GO:0006369">
    <property type="term" value="P:termination of RNA polymerase II transcription"/>
    <property type="evidence" value="ECO:0007669"/>
    <property type="project" value="TreeGrafter"/>
</dbReference>
<dbReference type="PANTHER" id="PTHR13321:SF2">
    <property type="entry name" value="MEDIATOR OF RNA POLYMERASE II TRANSCRIPTION SUBUNIT 18"/>
    <property type="match status" value="1"/>
</dbReference>
<dbReference type="GO" id="GO:0070847">
    <property type="term" value="C:core mediator complex"/>
    <property type="evidence" value="ECO:0007669"/>
    <property type="project" value="TreeGrafter"/>
</dbReference>
<dbReference type="InterPro" id="IPR019095">
    <property type="entry name" value="Mediator_Med18"/>
</dbReference>
<dbReference type="Gene3D" id="2.40.320.10">
    <property type="entry name" value="Hypothetical Protein Pfu-838710-001"/>
    <property type="match status" value="1"/>
</dbReference>
<dbReference type="EMBL" id="BTGD01000001">
    <property type="protein sequence ID" value="GMM54320.1"/>
    <property type="molecule type" value="Genomic_DNA"/>
</dbReference>
<evidence type="ECO:0000313" key="9">
    <source>
        <dbReference type="EMBL" id="GMM54320.1"/>
    </source>
</evidence>
<name>A0AAV5RSB7_MAUHU</name>
<organism evidence="9 10">
    <name type="scientific">Maudiozyma humilis</name>
    <name type="common">Sour dough yeast</name>
    <name type="synonym">Kazachstania humilis</name>
    <dbReference type="NCBI Taxonomy" id="51915"/>
    <lineage>
        <taxon>Eukaryota</taxon>
        <taxon>Fungi</taxon>
        <taxon>Dikarya</taxon>
        <taxon>Ascomycota</taxon>
        <taxon>Saccharomycotina</taxon>
        <taxon>Saccharomycetes</taxon>
        <taxon>Saccharomycetales</taxon>
        <taxon>Saccharomycetaceae</taxon>
        <taxon>Maudiozyma</taxon>
    </lineage>
</organism>
<evidence type="ECO:0000313" key="10">
    <source>
        <dbReference type="Proteomes" id="UP001377567"/>
    </source>
</evidence>
<evidence type="ECO:0000256" key="2">
    <source>
        <dbReference type="ARBA" id="ARBA00009814"/>
    </source>
</evidence>
<evidence type="ECO:0000256" key="8">
    <source>
        <dbReference type="RuleBase" id="RU364150"/>
    </source>
</evidence>
<evidence type="ECO:0000256" key="3">
    <source>
        <dbReference type="ARBA" id="ARBA00019612"/>
    </source>
</evidence>
<dbReference type="GO" id="GO:0003712">
    <property type="term" value="F:transcription coregulator activity"/>
    <property type="evidence" value="ECO:0007669"/>
    <property type="project" value="InterPro"/>
</dbReference>
<dbReference type="AlphaFoldDB" id="A0AAV5RSB7"/>
<keyword evidence="6 8" id="KW-0539">Nucleus</keyword>
<comment type="subunit">
    <text evidence="8">Component of the Mediator complex.</text>
</comment>
<proteinExistence type="inferred from homology"/>
<protein>
    <recommendedName>
        <fullName evidence="3 8">Mediator of RNA polymerase II transcription subunit 18</fullName>
    </recommendedName>
    <alternativeName>
        <fullName evidence="7 8">Mediator complex subunit 18</fullName>
    </alternativeName>
</protein>
<reference evidence="9 10" key="1">
    <citation type="journal article" date="2023" name="Elife">
        <title>Identification of key yeast species and microbe-microbe interactions impacting larval growth of Drosophila in the wild.</title>
        <authorList>
            <person name="Mure A."/>
            <person name="Sugiura Y."/>
            <person name="Maeda R."/>
            <person name="Honda K."/>
            <person name="Sakurai N."/>
            <person name="Takahashi Y."/>
            <person name="Watada M."/>
            <person name="Katoh T."/>
            <person name="Gotoh A."/>
            <person name="Gotoh Y."/>
            <person name="Taniguchi I."/>
            <person name="Nakamura K."/>
            <person name="Hayashi T."/>
            <person name="Katayama T."/>
            <person name="Uemura T."/>
            <person name="Hattori Y."/>
        </authorList>
    </citation>
    <scope>NUCLEOTIDE SEQUENCE [LARGE SCALE GENOMIC DNA]</scope>
    <source>
        <strain evidence="9 10">KH-74</strain>
    </source>
</reference>
<accession>A0AAV5RSB7</accession>
<comment type="function">
    <text evidence="8">Component of the Mediator complex, a coactivator involved in the regulated transcription of nearly all RNA polymerase II-dependent genes. Mediator functions as a bridge to convey information from gene-specific regulatory proteins to the basal RNA polymerase II transcription machinery. Mediator is recruited to promoters by direct interactions with regulatory proteins and serves as a scaffold for the assembly of a functional preinitiation complex with RNA polymerase II and the general transcription factors.</text>
</comment>
<keyword evidence="8" id="KW-0010">Activator</keyword>
<evidence type="ECO:0000256" key="5">
    <source>
        <dbReference type="ARBA" id="ARBA00023163"/>
    </source>
</evidence>
<keyword evidence="10" id="KW-1185">Reference proteome</keyword>
<sequence length="282" mass="31109">MVQQLSLYGSLDDASYDLFVSTMTTVSGNPPIAFAKLSTVWIPNPAFQIEGVNTKNQLVEQTRIKLERKLPLSSLTSDDDGKSPAKYTHSIVKSLVGDDIPIEYKQLKQHIGELPRKADPDAMDVDSEESKPVSAAAFDDEPWCVTIADIPAAGNNRKVSMQTINESVLMSHVGPDTSITSIMGGLGYVFQYQYITAGVKFNLKHGLVVELQKIWNVSESSKKQVTKGGFLIKAFINVGKATDIERMNFTESVLLNLQKELQGYVDLAVPDRKSMDSRMGFE</sequence>
<dbReference type="GO" id="GO:0006357">
    <property type="term" value="P:regulation of transcription by RNA polymerase II"/>
    <property type="evidence" value="ECO:0007669"/>
    <property type="project" value="InterPro"/>
</dbReference>
<evidence type="ECO:0000256" key="6">
    <source>
        <dbReference type="ARBA" id="ARBA00023242"/>
    </source>
</evidence>
<dbReference type="Pfam" id="PF09637">
    <property type="entry name" value="Med18"/>
    <property type="match status" value="1"/>
</dbReference>
<evidence type="ECO:0000256" key="7">
    <source>
        <dbReference type="ARBA" id="ARBA00032012"/>
    </source>
</evidence>
<gene>
    <name evidence="8" type="primary">MED18</name>
    <name evidence="9" type="ORF">DAKH74_009360</name>
</gene>
<comment type="similarity">
    <text evidence="2 8">Belongs to the Mediator complex subunit 18 family.</text>
</comment>
<evidence type="ECO:0000256" key="4">
    <source>
        <dbReference type="ARBA" id="ARBA00023015"/>
    </source>
</evidence>
<keyword evidence="4 8" id="KW-0805">Transcription regulation</keyword>
<evidence type="ECO:0000256" key="1">
    <source>
        <dbReference type="ARBA" id="ARBA00004123"/>
    </source>
</evidence>
<dbReference type="PANTHER" id="PTHR13321">
    <property type="entry name" value="MEDIATOR OF RNA POLYMERASE II TRANSCRIPTION, SUBUNIT 18"/>
    <property type="match status" value="1"/>
</dbReference>